<sequence>MAGRGPAPKDPSKRSRRNVDPVATRVIEVSPDAQPRLPEVMPSGEPWPARTGEWWRMWADSPLSNEFTLNDWSELLDAAVLHGEYWSGNVKVAAELRLRVAKFGATPEDRARLRITFAQADEADERRTGPASSSRDRRGPLKAV</sequence>
<gene>
    <name evidence="2" type="primary">1</name>
    <name evidence="2" type="ORF">SEA_APRICOT_1</name>
</gene>
<feature type="region of interest" description="Disordered" evidence="1">
    <location>
        <begin position="117"/>
        <end position="144"/>
    </location>
</feature>
<dbReference type="KEGG" id="vg:54997824"/>
<feature type="compositionally biased region" description="Basic and acidic residues" evidence="1">
    <location>
        <begin position="124"/>
        <end position="144"/>
    </location>
</feature>
<dbReference type="Proteomes" id="UP000258434">
    <property type="component" value="Segment"/>
</dbReference>
<proteinExistence type="predicted"/>
<dbReference type="GeneID" id="54997824"/>
<reference evidence="3" key="1">
    <citation type="submission" date="2018-06" db="EMBL/GenBank/DDBJ databases">
        <authorList>
            <person name="Zhirakovskaya E."/>
        </authorList>
    </citation>
    <scope>NUCLEOTIDE SEQUENCE [LARGE SCALE GENOMIC DNA]</scope>
</reference>
<protein>
    <submittedName>
        <fullName evidence="2">Terminase small subunit</fullName>
    </submittedName>
</protein>
<name>A0A345L109_9CAUD</name>
<organism evidence="2 3">
    <name type="scientific">Gordonia phage Apricot</name>
    <dbReference type="NCBI Taxonomy" id="2250319"/>
    <lineage>
        <taxon>Viruses</taxon>
        <taxon>Duplodnaviria</taxon>
        <taxon>Heunggongvirae</taxon>
        <taxon>Uroviricota</taxon>
        <taxon>Caudoviricetes</taxon>
        <taxon>Apricotvirus</taxon>
        <taxon>Apricotvirus apricot</taxon>
    </lineage>
</organism>
<feature type="compositionally biased region" description="Basic and acidic residues" evidence="1">
    <location>
        <begin position="10"/>
        <end position="19"/>
    </location>
</feature>
<feature type="region of interest" description="Disordered" evidence="1">
    <location>
        <begin position="1"/>
        <end position="21"/>
    </location>
</feature>
<evidence type="ECO:0000313" key="3">
    <source>
        <dbReference type="Proteomes" id="UP000258434"/>
    </source>
</evidence>
<keyword evidence="3" id="KW-1185">Reference proteome</keyword>
<evidence type="ECO:0000313" key="2">
    <source>
        <dbReference type="EMBL" id="AXH48961.1"/>
    </source>
</evidence>
<dbReference type="InterPro" id="IPR057972">
    <property type="entry name" value="Terminase_7"/>
</dbReference>
<dbReference type="Pfam" id="PF25673">
    <property type="entry name" value="Terminase_7"/>
    <property type="match status" value="1"/>
</dbReference>
<dbReference type="EMBL" id="MH536812">
    <property type="protein sequence ID" value="AXH48961.1"/>
    <property type="molecule type" value="Genomic_DNA"/>
</dbReference>
<accession>A0A345L109</accession>
<evidence type="ECO:0000256" key="1">
    <source>
        <dbReference type="SAM" id="MobiDB-lite"/>
    </source>
</evidence>
<dbReference type="RefSeq" id="YP_009806849.1">
    <property type="nucleotide sequence ID" value="NC_048018.1"/>
</dbReference>